<feature type="transmembrane region" description="Helical" evidence="1">
    <location>
        <begin position="351"/>
        <end position="371"/>
    </location>
</feature>
<accession>A0A0D2P772</accession>
<keyword evidence="1" id="KW-0472">Membrane</keyword>
<evidence type="ECO:0000313" key="3">
    <source>
        <dbReference type="Proteomes" id="UP000054270"/>
    </source>
</evidence>
<feature type="non-terminal residue" evidence="2">
    <location>
        <position position="1"/>
    </location>
</feature>
<dbReference type="Proteomes" id="UP000054270">
    <property type="component" value="Unassembled WGS sequence"/>
</dbReference>
<keyword evidence="3" id="KW-1185">Reference proteome</keyword>
<keyword evidence="1" id="KW-1133">Transmembrane helix</keyword>
<feature type="transmembrane region" description="Helical" evidence="1">
    <location>
        <begin position="377"/>
        <end position="402"/>
    </location>
</feature>
<feature type="transmembrane region" description="Helical" evidence="1">
    <location>
        <begin position="291"/>
        <end position="311"/>
    </location>
</feature>
<dbReference type="OMA" id="VEYFPHR"/>
<evidence type="ECO:0000313" key="2">
    <source>
        <dbReference type="EMBL" id="KJA16230.1"/>
    </source>
</evidence>
<keyword evidence="1" id="KW-0812">Transmembrane</keyword>
<protein>
    <submittedName>
        <fullName evidence="2">Uncharacterized protein</fullName>
    </submittedName>
</protein>
<dbReference type="AlphaFoldDB" id="A0A0D2P772"/>
<name>A0A0D2P772_HYPSF</name>
<organism evidence="2 3">
    <name type="scientific">Hypholoma sublateritium (strain FD-334 SS-4)</name>
    <dbReference type="NCBI Taxonomy" id="945553"/>
    <lineage>
        <taxon>Eukaryota</taxon>
        <taxon>Fungi</taxon>
        <taxon>Dikarya</taxon>
        <taxon>Basidiomycota</taxon>
        <taxon>Agaricomycotina</taxon>
        <taxon>Agaricomycetes</taxon>
        <taxon>Agaricomycetidae</taxon>
        <taxon>Agaricales</taxon>
        <taxon>Agaricineae</taxon>
        <taxon>Strophariaceae</taxon>
        <taxon>Hypholoma</taxon>
    </lineage>
</organism>
<reference evidence="3" key="1">
    <citation type="submission" date="2014-04" db="EMBL/GenBank/DDBJ databases">
        <title>Evolutionary Origins and Diversification of the Mycorrhizal Mutualists.</title>
        <authorList>
            <consortium name="DOE Joint Genome Institute"/>
            <consortium name="Mycorrhizal Genomics Consortium"/>
            <person name="Kohler A."/>
            <person name="Kuo A."/>
            <person name="Nagy L.G."/>
            <person name="Floudas D."/>
            <person name="Copeland A."/>
            <person name="Barry K.W."/>
            <person name="Cichocki N."/>
            <person name="Veneault-Fourrey C."/>
            <person name="LaButti K."/>
            <person name="Lindquist E.A."/>
            <person name="Lipzen A."/>
            <person name="Lundell T."/>
            <person name="Morin E."/>
            <person name="Murat C."/>
            <person name="Riley R."/>
            <person name="Ohm R."/>
            <person name="Sun H."/>
            <person name="Tunlid A."/>
            <person name="Henrissat B."/>
            <person name="Grigoriev I.V."/>
            <person name="Hibbett D.S."/>
            <person name="Martin F."/>
        </authorList>
    </citation>
    <scope>NUCLEOTIDE SEQUENCE [LARGE SCALE GENOMIC DNA]</scope>
    <source>
        <strain evidence="3">FD-334 SS-4</strain>
    </source>
</reference>
<sequence length="420" mass="46617">WVAAVHPEGNSYFFRAEPPLLRVVTGCNMNDPATAERVSAWVEYIQAFALEKGIIFTEYMELFIQLDDTDCQYYLADDSKLTVFWLESYESDDLGLLPVVSRSHMILQLQIQYWAHRESFPQTGIRKEQIEELIQVFAHGLADTMTSGLSTFPYEAEETREILTLLALVQNKAHERHTVVIAARFWGVIMYSRYENHHGQTQARLSRDTSIILSEEEEIQWTKTPIAVLTLGMAAAFNARLDSLFVDGVVYGPVWTSFMRYCMNSWKHSAIVSTGFIFTQIFSFVLPIAPILAYASAISAVLSILVAALLIHRHAELASSTATQAHDYLDGIISPSLKFQPAAAVFALPKALATLSFLVLCSQCIFVVAGLTGARQAMGVVAAAGGVLVSVFLATLSARVSIRWGGIFRLRSARDSAFLV</sequence>
<proteinExistence type="predicted"/>
<dbReference type="EMBL" id="KN817625">
    <property type="protein sequence ID" value="KJA16230.1"/>
    <property type="molecule type" value="Genomic_DNA"/>
</dbReference>
<dbReference type="OrthoDB" id="2674421at2759"/>
<gene>
    <name evidence="2" type="ORF">HYPSUDRAFT_148042</name>
</gene>
<evidence type="ECO:0000256" key="1">
    <source>
        <dbReference type="SAM" id="Phobius"/>
    </source>
</evidence>